<dbReference type="PANTHER" id="PTHR13696">
    <property type="entry name" value="P-LOOP CONTAINING NUCLEOSIDE TRIPHOSPHATE HYDROLASE"/>
    <property type="match status" value="1"/>
</dbReference>
<evidence type="ECO:0000259" key="2">
    <source>
        <dbReference type="Pfam" id="PF13614"/>
    </source>
</evidence>
<reference evidence="3 4" key="1">
    <citation type="submission" date="2017-12" db="EMBL/GenBank/DDBJ databases">
        <title>Phylogenetic diversity of female urinary microbiome.</title>
        <authorList>
            <person name="Thomas-White K."/>
            <person name="Wolfe A.J."/>
        </authorList>
    </citation>
    <scope>NUCLEOTIDE SEQUENCE [LARGE SCALE GENOMIC DNA]</scope>
    <source>
        <strain evidence="3 4">UMB1298</strain>
    </source>
</reference>
<dbReference type="PANTHER" id="PTHR13696:SF52">
    <property type="entry name" value="PARA FAMILY PROTEIN CT_582"/>
    <property type="match status" value="1"/>
</dbReference>
<organism evidence="3 4">
    <name type="scientific">Kytococcus schroeteri</name>
    <dbReference type="NCBI Taxonomy" id="138300"/>
    <lineage>
        <taxon>Bacteria</taxon>
        <taxon>Bacillati</taxon>
        <taxon>Actinomycetota</taxon>
        <taxon>Actinomycetes</taxon>
        <taxon>Micrococcales</taxon>
        <taxon>Kytococcaceae</taxon>
        <taxon>Kytococcus</taxon>
    </lineage>
</organism>
<sequence>MMRPRPSPVTVSPATRPSGCSRPTPPEVTQDTWFDWGVGAFVCTVATRASPRYDHLQISNGGTMTEIISVFNHKGGVSKTTTVFNLGWKLAQRGHRVVLVDADPQCNLTGVALGLNKMWPDNDRPSFEVEADDKESEAFSANQENASDFWAQNFDRTLFGALQPAFESQPKLLEPVDCLKLDQCKNLFLLPGHLRLGEYETTLAVAQELAGSLSALKNLPGALHYLVSETARQLDVDYVVVDMSPSLGALNQNIVAVSDLLVVPAAPDFFSIMAFRSLAGVIPRWIRWAQLASQNDILAEATYPFPEPRLRFAGTVIQRYKLYRKPTPDNPTGTPTRPFDNWIKKVRQANSQELTPALHRAGLTFSESEYEHAGVDDDRILAQIQDFNSLLPKAQEYRVPVFALTEDQLGQVGVVLEGSQRQIASLDRIFTDFSDRIVRLSSGPK</sequence>
<dbReference type="Pfam" id="PF13614">
    <property type="entry name" value="AAA_31"/>
    <property type="match status" value="1"/>
</dbReference>
<proteinExistence type="predicted"/>
<protein>
    <recommendedName>
        <fullName evidence="2">AAA domain-containing protein</fullName>
    </recommendedName>
</protein>
<comment type="caution">
    <text evidence="3">The sequence shown here is derived from an EMBL/GenBank/DDBJ whole genome shotgun (WGS) entry which is preliminary data.</text>
</comment>
<evidence type="ECO:0000256" key="1">
    <source>
        <dbReference type="SAM" id="MobiDB-lite"/>
    </source>
</evidence>
<gene>
    <name evidence="3" type="ORF">CYJ76_01160</name>
</gene>
<dbReference type="OrthoDB" id="128708at2"/>
<evidence type="ECO:0000313" key="3">
    <source>
        <dbReference type="EMBL" id="PKZ42517.1"/>
    </source>
</evidence>
<name>A0A2I1PD12_9MICO</name>
<dbReference type="Proteomes" id="UP000234206">
    <property type="component" value="Unassembled WGS sequence"/>
</dbReference>
<dbReference type="Gene3D" id="3.40.50.300">
    <property type="entry name" value="P-loop containing nucleotide triphosphate hydrolases"/>
    <property type="match status" value="1"/>
</dbReference>
<dbReference type="EMBL" id="PKIZ01000002">
    <property type="protein sequence ID" value="PKZ42517.1"/>
    <property type="molecule type" value="Genomic_DNA"/>
</dbReference>
<evidence type="ECO:0000313" key="4">
    <source>
        <dbReference type="Proteomes" id="UP000234206"/>
    </source>
</evidence>
<feature type="region of interest" description="Disordered" evidence="1">
    <location>
        <begin position="1"/>
        <end position="26"/>
    </location>
</feature>
<dbReference type="CDD" id="cd02042">
    <property type="entry name" value="ParAB_family"/>
    <property type="match status" value="1"/>
</dbReference>
<accession>A0A2I1PD12</accession>
<dbReference type="AlphaFoldDB" id="A0A2I1PD12"/>
<dbReference type="InterPro" id="IPR025669">
    <property type="entry name" value="AAA_dom"/>
</dbReference>
<dbReference type="InterPro" id="IPR027417">
    <property type="entry name" value="P-loop_NTPase"/>
</dbReference>
<keyword evidence="4" id="KW-1185">Reference proteome</keyword>
<dbReference type="InterPro" id="IPR050678">
    <property type="entry name" value="DNA_Partitioning_ATPase"/>
</dbReference>
<dbReference type="SUPFAM" id="SSF52540">
    <property type="entry name" value="P-loop containing nucleoside triphosphate hydrolases"/>
    <property type="match status" value="1"/>
</dbReference>
<feature type="domain" description="AAA" evidence="2">
    <location>
        <begin position="66"/>
        <end position="282"/>
    </location>
</feature>